<feature type="domain" description="DUF222" evidence="2">
    <location>
        <begin position="64"/>
        <end position="309"/>
    </location>
</feature>
<feature type="compositionally biased region" description="Low complexity" evidence="1">
    <location>
        <begin position="366"/>
        <end position="390"/>
    </location>
</feature>
<name>A0A542YMJ1_9MICO</name>
<dbReference type="EMBL" id="VFOP01000001">
    <property type="protein sequence ID" value="TQL49306.1"/>
    <property type="molecule type" value="Genomic_DNA"/>
</dbReference>
<evidence type="ECO:0000259" key="2">
    <source>
        <dbReference type="Pfam" id="PF02720"/>
    </source>
</evidence>
<reference evidence="3 4" key="1">
    <citation type="submission" date="2019-06" db="EMBL/GenBank/DDBJ databases">
        <title>Sequencing the genomes of 1000 actinobacteria strains.</title>
        <authorList>
            <person name="Klenk H.-P."/>
        </authorList>
    </citation>
    <scope>NUCLEOTIDE SEQUENCE [LARGE SCALE GENOMIC DNA]</scope>
    <source>
        <strain evidence="3 4">DSM 12335</strain>
    </source>
</reference>
<dbReference type="CDD" id="cd00085">
    <property type="entry name" value="HNHc"/>
    <property type="match status" value="1"/>
</dbReference>
<accession>A0A542YMJ1</accession>
<dbReference type="AlphaFoldDB" id="A0A542YMJ1"/>
<dbReference type="InterPro" id="IPR003870">
    <property type="entry name" value="DUF222"/>
</dbReference>
<organism evidence="3 4">
    <name type="scientific">Ornithinicoccus hortensis</name>
    <dbReference type="NCBI Taxonomy" id="82346"/>
    <lineage>
        <taxon>Bacteria</taxon>
        <taxon>Bacillati</taxon>
        <taxon>Actinomycetota</taxon>
        <taxon>Actinomycetes</taxon>
        <taxon>Micrococcales</taxon>
        <taxon>Intrasporangiaceae</taxon>
        <taxon>Ornithinicoccus</taxon>
    </lineage>
</organism>
<dbReference type="InterPro" id="IPR003615">
    <property type="entry name" value="HNH_nuc"/>
</dbReference>
<dbReference type="Proteomes" id="UP000319516">
    <property type="component" value="Unassembled WGS sequence"/>
</dbReference>
<feature type="compositionally biased region" description="Polar residues" evidence="1">
    <location>
        <begin position="343"/>
        <end position="354"/>
    </location>
</feature>
<evidence type="ECO:0000256" key="1">
    <source>
        <dbReference type="SAM" id="MobiDB-lite"/>
    </source>
</evidence>
<sequence>MRLIEESVGVDRLPAAPAPLPPEPDSLIGQVSALRARLQDTTADEVPEHEVLDALRGLEDLTRAAAAATARLSARFQTDELARQASNGVPASRRGRAVADDLALTRKTSPYRSSRELTASRALVTEMPHMLAALAAGDLDAGAARMVTEETVCLEPHHRARIDEVLAPRVHGMSANQLRAEVRALVQELDPQALVRRARKAAKDRGVWVRPVPDVMALLSARLPAAAAIACHKALADHATALKASGDERSKSQIMADELFARLTGRSAAEGVDVEVQIVMTDASLFSGDPAAAILNGYGPVPAQSARDLLYPEDDSTPDGPPPAQDTPGASTPDGPPPAQDTLGANTPDDSGQGATPERAQSDMAPTDTPPRGSTPTGTTSAGTAPNGTAQPDTGAGLCPDGPRCTKFSCNLLHGTPLPKGPPAPSHHTPSTTGDPPAGVPPAARGSTQSAGKSTLERQAYRAAKVYLRRLYADPQTGRLTARDTRRRRLPADLRATLVSRDQYCRTPWCGAPVRHADHPIRWSEGGATDLASNQGLCERCNLARERERACHLAPSEYLPPPPILPTLIPQPRAG</sequence>
<evidence type="ECO:0000313" key="4">
    <source>
        <dbReference type="Proteomes" id="UP000319516"/>
    </source>
</evidence>
<protein>
    <submittedName>
        <fullName evidence="3">Uncharacterized protein DUF222</fullName>
    </submittedName>
</protein>
<proteinExistence type="predicted"/>
<evidence type="ECO:0000313" key="3">
    <source>
        <dbReference type="EMBL" id="TQL49306.1"/>
    </source>
</evidence>
<keyword evidence="4" id="KW-1185">Reference proteome</keyword>
<comment type="caution">
    <text evidence="3">The sequence shown here is derived from an EMBL/GenBank/DDBJ whole genome shotgun (WGS) entry which is preliminary data.</text>
</comment>
<dbReference type="Pfam" id="PF02720">
    <property type="entry name" value="DUF222"/>
    <property type="match status" value="1"/>
</dbReference>
<feature type="region of interest" description="Disordered" evidence="1">
    <location>
        <begin position="309"/>
        <end position="396"/>
    </location>
</feature>
<dbReference type="OrthoDB" id="5241234at2"/>
<gene>
    <name evidence="3" type="ORF">FB467_0371</name>
</gene>
<feature type="region of interest" description="Disordered" evidence="1">
    <location>
        <begin position="416"/>
        <end position="457"/>
    </location>
</feature>
<dbReference type="RefSeq" id="WP_141783578.1">
    <property type="nucleotide sequence ID" value="NZ_BAAAIK010000003.1"/>
</dbReference>